<dbReference type="HAMAP" id="MF_00728">
    <property type="entry name" value="EzrA"/>
    <property type="match status" value="1"/>
</dbReference>
<evidence type="ECO:0000313" key="9">
    <source>
        <dbReference type="Proteomes" id="UP000005990"/>
    </source>
</evidence>
<comment type="caution">
    <text evidence="8">The sequence shown here is derived from an EMBL/GenBank/DDBJ whole genome shotgun (WGS) entry which is preliminary data.</text>
</comment>
<dbReference type="STRING" id="908337.HMPREF9257_1336"/>
<dbReference type="AlphaFoldDB" id="E4KP50"/>
<keyword evidence="2 6" id="KW-1133">Transmembrane helix</keyword>
<evidence type="ECO:0000256" key="6">
    <source>
        <dbReference type="HAMAP-Rule" id="MF_00728"/>
    </source>
</evidence>
<dbReference type="EMBL" id="AENN01000015">
    <property type="protein sequence ID" value="EFR30932.1"/>
    <property type="molecule type" value="Genomic_DNA"/>
</dbReference>
<evidence type="ECO:0000256" key="3">
    <source>
        <dbReference type="ARBA" id="ARBA00023054"/>
    </source>
</evidence>
<evidence type="ECO:0000256" key="1">
    <source>
        <dbReference type="ARBA" id="ARBA00022692"/>
    </source>
</evidence>
<dbReference type="InterPro" id="IPR010379">
    <property type="entry name" value="EzrA"/>
</dbReference>
<evidence type="ECO:0000256" key="5">
    <source>
        <dbReference type="ARBA" id="ARBA00023210"/>
    </source>
</evidence>
<comment type="similarity">
    <text evidence="6">Belongs to the EzrA family.</text>
</comment>
<evidence type="ECO:0000256" key="7">
    <source>
        <dbReference type="SAM" id="Phobius"/>
    </source>
</evidence>
<protein>
    <recommendedName>
        <fullName evidence="6">Septation ring formation regulator EzrA</fullName>
    </recommendedName>
</protein>
<keyword evidence="6" id="KW-1003">Cell membrane</keyword>
<feature type="transmembrane region" description="Helical" evidence="7">
    <location>
        <begin position="6"/>
        <end position="24"/>
    </location>
</feature>
<keyword evidence="6" id="KW-0131">Cell cycle</keyword>
<feature type="coiled-coil region" evidence="6">
    <location>
        <begin position="194"/>
        <end position="282"/>
    </location>
</feature>
<evidence type="ECO:0000256" key="2">
    <source>
        <dbReference type="ARBA" id="ARBA00022989"/>
    </source>
</evidence>
<evidence type="ECO:0000256" key="4">
    <source>
        <dbReference type="ARBA" id="ARBA00023136"/>
    </source>
</evidence>
<gene>
    <name evidence="6 8" type="primary">ezrA</name>
    <name evidence="8" type="ORF">HMPREF9257_1336</name>
</gene>
<dbReference type="Proteomes" id="UP000005990">
    <property type="component" value="Unassembled WGS sequence"/>
</dbReference>
<keyword evidence="1 6" id="KW-0812">Transmembrane</keyword>
<dbReference type="RefSeq" id="WP_006418135.1">
    <property type="nucleotide sequence ID" value="NZ_AENN01000015.1"/>
</dbReference>
<keyword evidence="5 6" id="KW-0717">Septation</keyword>
<evidence type="ECO:0000313" key="8">
    <source>
        <dbReference type="EMBL" id="EFR30932.1"/>
    </source>
</evidence>
<feature type="coiled-coil region" evidence="6">
    <location>
        <begin position="344"/>
        <end position="399"/>
    </location>
</feature>
<sequence length="572" mass="67517">MSFVDILFIIVIIIIVAVGIFYYLKTQRKKEIAELELRKDEMMNVSIADQLYTLKNMELSGQTKRQYETLVANWQTITNFKFTEIESALVGAEQYTEQINIVKSKATIEEAREIIEETEVQVADLNQSLTDLLEVSNQNHERSEALLERYNTARQAIMNHSFDYGPAIETLEKNLQYLELNFSRYNEYTNNGDHLEAESMLETLSSDLESLEDILKKLPSMYDKIKNEYEDMIEDLRDGYDRMTAANFKFDQEDILDQINQIQEKLNEAKASIKNADLAEAQTLMDKADREIDSMYDYMEAEAEAKHSVGQQITQLNALFEQVHENNRYAGIEVDRIAQSYILHDNELERVSEFANQIASAQEEFSQIKHDLEEDKLVYSQVESKMDKMLKRLTEIDQNQKDLVKELTQLSVREKNAKSSLDLFELDMRNMKRRLEKQHLPGLDQSYYDLFYKVTDQIEMLSKQLNHVRIDMDEIDLLEDQLEAQIAKLDELTEEILDNATLTEYMIQHSNRFRYDYPEMDQAIRETEYLFYDQYRYRDALSVIEKALYRVDQEGPTQVRRMYHHEKQNRIY</sequence>
<dbReference type="GO" id="GO:0005886">
    <property type="term" value="C:plasma membrane"/>
    <property type="evidence" value="ECO:0007669"/>
    <property type="project" value="UniProtKB-SubCell"/>
</dbReference>
<name>E4KP50_9LACT</name>
<dbReference type="Gene3D" id="1.20.120.330">
    <property type="entry name" value="Nucleotidyltransferases domain 2"/>
    <property type="match status" value="1"/>
</dbReference>
<feature type="coiled-coil region" evidence="6">
    <location>
        <begin position="472"/>
        <end position="499"/>
    </location>
</feature>
<keyword evidence="6" id="KW-0132">Cell division</keyword>
<dbReference type="GO" id="GO:0005940">
    <property type="term" value="C:septin ring"/>
    <property type="evidence" value="ECO:0007669"/>
    <property type="project" value="InterPro"/>
</dbReference>
<keyword evidence="9" id="KW-1185">Reference proteome</keyword>
<dbReference type="GO" id="GO:0000917">
    <property type="term" value="P:division septum assembly"/>
    <property type="evidence" value="ECO:0007669"/>
    <property type="project" value="UniProtKB-KW"/>
</dbReference>
<dbReference type="eggNOG" id="COG4477">
    <property type="taxonomic scope" value="Bacteria"/>
</dbReference>
<dbReference type="GO" id="GO:0000921">
    <property type="term" value="P:septin ring assembly"/>
    <property type="evidence" value="ECO:0007669"/>
    <property type="project" value="InterPro"/>
</dbReference>
<dbReference type="Pfam" id="PF06160">
    <property type="entry name" value="EzrA"/>
    <property type="match status" value="1"/>
</dbReference>
<keyword evidence="4 6" id="KW-0472">Membrane</keyword>
<dbReference type="OrthoDB" id="1654473at2"/>
<feature type="topological domain" description="Extracellular" evidence="6">
    <location>
        <begin position="1"/>
        <end position="5"/>
    </location>
</feature>
<feature type="coiled-coil region" evidence="6">
    <location>
        <begin position="101"/>
        <end position="135"/>
    </location>
</feature>
<keyword evidence="3 6" id="KW-0175">Coiled coil</keyword>
<comment type="subcellular location">
    <subcellularLocation>
        <location evidence="6">Cell membrane</location>
        <topology evidence="6">Single-pass membrane protein</topology>
    </subcellularLocation>
    <text evidence="6">Colocalized with FtsZ to the nascent septal site.</text>
</comment>
<proteinExistence type="inferred from homology"/>
<accession>E4KP50</accession>
<comment type="function">
    <text evidence="6">Negative regulator of FtsZ ring formation; modulates the frequency and position of FtsZ ring formation. Inhibits FtsZ ring formation at polar sites. Interacts either with FtsZ or with one of its binding partners to promote depolymerization.</text>
</comment>
<feature type="topological domain" description="Cytoplasmic" evidence="6">
    <location>
        <begin position="25"/>
        <end position="572"/>
    </location>
</feature>
<organism evidence="8 9">
    <name type="scientific">Eremococcus coleocola ACS-139-V-Col8</name>
    <dbReference type="NCBI Taxonomy" id="908337"/>
    <lineage>
        <taxon>Bacteria</taxon>
        <taxon>Bacillati</taxon>
        <taxon>Bacillota</taxon>
        <taxon>Bacilli</taxon>
        <taxon>Lactobacillales</taxon>
        <taxon>Aerococcaceae</taxon>
        <taxon>Eremococcus</taxon>
    </lineage>
</organism>
<reference evidence="8 9" key="1">
    <citation type="submission" date="2010-10" db="EMBL/GenBank/DDBJ databases">
        <authorList>
            <person name="Durkin A.S."/>
            <person name="Madupu R."/>
            <person name="Torralba M."/>
            <person name="Gillis M."/>
            <person name="Methe B."/>
            <person name="Sutton G."/>
            <person name="Nelson K.E."/>
        </authorList>
    </citation>
    <scope>NUCLEOTIDE SEQUENCE [LARGE SCALE GENOMIC DNA]</scope>
    <source>
        <strain evidence="8 9">ACS-139-V-Col8</strain>
    </source>
</reference>